<dbReference type="Proteomes" id="UP000334019">
    <property type="component" value="Chromosome"/>
</dbReference>
<dbReference type="AlphaFoldDB" id="A0A5Q2RA22"/>
<evidence type="ECO:0000313" key="2">
    <source>
        <dbReference type="Proteomes" id="UP000334019"/>
    </source>
</evidence>
<protein>
    <recommendedName>
        <fullName evidence="3">Anti-sigma factor</fullName>
    </recommendedName>
</protein>
<dbReference type="Gene3D" id="3.30.565.10">
    <property type="entry name" value="Histidine kinase-like ATPase, C-terminal domain"/>
    <property type="match status" value="1"/>
</dbReference>
<dbReference type="RefSeq" id="WP_153757835.1">
    <property type="nucleotide sequence ID" value="NZ_CP045851.1"/>
</dbReference>
<reference evidence="1 2" key="1">
    <citation type="submission" date="2019-11" db="EMBL/GenBank/DDBJ databases">
        <authorList>
            <person name="He Y."/>
        </authorList>
    </citation>
    <scope>NUCLEOTIDE SEQUENCE [LARGE SCALE GENOMIC DNA]</scope>
    <source>
        <strain evidence="1 2">SCSIO 58843</strain>
    </source>
</reference>
<proteinExistence type="predicted"/>
<evidence type="ECO:0008006" key="3">
    <source>
        <dbReference type="Google" id="ProtNLM"/>
    </source>
</evidence>
<organism evidence="1 2">
    <name type="scientific">Actinomarinicola tropica</name>
    <dbReference type="NCBI Taxonomy" id="2789776"/>
    <lineage>
        <taxon>Bacteria</taxon>
        <taxon>Bacillati</taxon>
        <taxon>Actinomycetota</taxon>
        <taxon>Acidimicrobiia</taxon>
        <taxon>Acidimicrobiales</taxon>
        <taxon>Iamiaceae</taxon>
        <taxon>Actinomarinicola</taxon>
    </lineage>
</organism>
<gene>
    <name evidence="1" type="ORF">GH723_00605</name>
</gene>
<accession>A0A5Q2RA22</accession>
<evidence type="ECO:0000313" key="1">
    <source>
        <dbReference type="EMBL" id="QGG93729.1"/>
    </source>
</evidence>
<keyword evidence="2" id="KW-1185">Reference proteome</keyword>
<sequence>MTDVASDADQIRLSLPARHEYARIARIAVTALCLRLGFSYREVEDLRLAVDETLIFLLGSTHPGERVTIRFASAPGHVELRATAEFDDVRTDASRDRFETLVADLVDSWSISDDDRTVTVAKAHRTPAD</sequence>
<dbReference type="KEGG" id="atq:GH723_00605"/>
<dbReference type="EMBL" id="CP045851">
    <property type="protein sequence ID" value="QGG93729.1"/>
    <property type="molecule type" value="Genomic_DNA"/>
</dbReference>
<dbReference type="InterPro" id="IPR036890">
    <property type="entry name" value="HATPase_C_sf"/>
</dbReference>
<name>A0A5Q2RA22_9ACTN</name>